<dbReference type="SUPFAM" id="SSF47226">
    <property type="entry name" value="Histidine-containing phosphotransfer domain, HPT domain"/>
    <property type="match status" value="1"/>
</dbReference>
<dbReference type="EMBL" id="FOXO01000008">
    <property type="protein sequence ID" value="SFP78501.1"/>
    <property type="molecule type" value="Genomic_DNA"/>
</dbReference>
<evidence type="ECO:0000256" key="3">
    <source>
        <dbReference type="ARBA" id="ARBA00006402"/>
    </source>
</evidence>
<dbReference type="Proteomes" id="UP000182624">
    <property type="component" value="Unassembled WGS sequence"/>
</dbReference>
<feature type="transmembrane region" description="Helical" evidence="21">
    <location>
        <begin position="404"/>
        <end position="428"/>
    </location>
</feature>
<evidence type="ECO:0000256" key="19">
    <source>
        <dbReference type="PROSITE-ProRule" id="PRU00169"/>
    </source>
</evidence>
<evidence type="ECO:0000256" key="9">
    <source>
        <dbReference type="ARBA" id="ARBA00022679"/>
    </source>
</evidence>
<dbReference type="PANTHER" id="PTHR43047">
    <property type="entry name" value="TWO-COMPONENT HISTIDINE PROTEIN KINASE"/>
    <property type="match status" value="1"/>
</dbReference>
<dbReference type="Pfam" id="PF01627">
    <property type="entry name" value="Hpt"/>
    <property type="match status" value="1"/>
</dbReference>
<feature type="transmembrane region" description="Helical" evidence="21">
    <location>
        <begin position="79"/>
        <end position="99"/>
    </location>
</feature>
<dbReference type="GO" id="GO:0009927">
    <property type="term" value="F:histidine phosphotransfer kinase activity"/>
    <property type="evidence" value="ECO:0007669"/>
    <property type="project" value="TreeGrafter"/>
</dbReference>
<dbReference type="PRINTS" id="PR00344">
    <property type="entry name" value="BCTRLSENSOR"/>
</dbReference>
<dbReference type="PANTHER" id="PTHR43047:SF72">
    <property type="entry name" value="OSMOSENSING HISTIDINE PROTEIN KINASE SLN1"/>
    <property type="match status" value="1"/>
</dbReference>
<protein>
    <recommendedName>
        <fullName evidence="17">Circadian input-output histidine kinase CikA</fullName>
        <ecNumber evidence="4">2.7.13.3</ecNumber>
    </recommendedName>
    <alternativeName>
        <fullName evidence="5">Stage 0 sporulation protein A homolog</fullName>
    </alternativeName>
</protein>
<dbReference type="Gene3D" id="1.10.287.130">
    <property type="match status" value="1"/>
</dbReference>
<evidence type="ECO:0000256" key="1">
    <source>
        <dbReference type="ARBA" id="ARBA00000085"/>
    </source>
</evidence>
<keyword evidence="13 21" id="KW-1133">Transmembrane helix</keyword>
<dbReference type="InterPro" id="IPR004358">
    <property type="entry name" value="Sig_transdc_His_kin-like_C"/>
</dbReference>
<proteinExistence type="inferred from homology"/>
<evidence type="ECO:0000256" key="18">
    <source>
        <dbReference type="PROSITE-ProRule" id="PRU00110"/>
    </source>
</evidence>
<evidence type="ECO:0000256" key="21">
    <source>
        <dbReference type="SAM" id="Phobius"/>
    </source>
</evidence>
<dbReference type="InterPro" id="IPR003661">
    <property type="entry name" value="HisK_dim/P_dom"/>
</dbReference>
<dbReference type="CDD" id="cd16922">
    <property type="entry name" value="HATPase_EvgS-ArcB-TorS-like"/>
    <property type="match status" value="1"/>
</dbReference>
<evidence type="ECO:0000256" key="14">
    <source>
        <dbReference type="ARBA" id="ARBA00023012"/>
    </source>
</evidence>
<evidence type="ECO:0000256" key="7">
    <source>
        <dbReference type="ARBA" id="ARBA00022519"/>
    </source>
</evidence>
<feature type="domain" description="Response regulatory" evidence="23">
    <location>
        <begin position="720"/>
        <end position="833"/>
    </location>
</feature>
<keyword evidence="11" id="KW-0418">Kinase</keyword>
<dbReference type="SUPFAM" id="SSF47384">
    <property type="entry name" value="Homodimeric domain of signal transducing histidine kinase"/>
    <property type="match status" value="1"/>
</dbReference>
<evidence type="ECO:0000256" key="16">
    <source>
        <dbReference type="ARBA" id="ARBA00024867"/>
    </source>
</evidence>
<comment type="subcellular location">
    <subcellularLocation>
        <location evidence="2">Cell inner membrane</location>
        <topology evidence="2">Multi-pass membrane protein</topology>
    </subcellularLocation>
</comment>
<dbReference type="Gene3D" id="3.40.50.2300">
    <property type="match status" value="1"/>
</dbReference>
<evidence type="ECO:0000256" key="6">
    <source>
        <dbReference type="ARBA" id="ARBA00022475"/>
    </source>
</evidence>
<dbReference type="EC" id="2.7.13.3" evidence="4"/>
<evidence type="ECO:0000256" key="8">
    <source>
        <dbReference type="ARBA" id="ARBA00022553"/>
    </source>
</evidence>
<feature type="modified residue" description="Phosphohistidine" evidence="18">
    <location>
        <position position="916"/>
    </location>
</feature>
<evidence type="ECO:0000256" key="4">
    <source>
        <dbReference type="ARBA" id="ARBA00012438"/>
    </source>
</evidence>
<keyword evidence="20" id="KW-0175">Coiled coil</keyword>
<dbReference type="SMART" id="SM00387">
    <property type="entry name" value="HATPase_c"/>
    <property type="match status" value="1"/>
</dbReference>
<feature type="transmembrane region" description="Helical" evidence="21">
    <location>
        <begin position="225"/>
        <end position="248"/>
    </location>
</feature>
<keyword evidence="26" id="KW-1185">Reference proteome</keyword>
<dbReference type="PROSITE" id="PS50894">
    <property type="entry name" value="HPT"/>
    <property type="match status" value="1"/>
</dbReference>
<feature type="transmembrane region" description="Helical" evidence="21">
    <location>
        <begin position="156"/>
        <end position="185"/>
    </location>
</feature>
<comment type="similarity">
    <text evidence="3">In the N-terminal section; belongs to the phytochrome family.</text>
</comment>
<comment type="function">
    <text evidence="16">May play the central regulatory role in sporulation. It may be an element of the effector pathway responsible for the activation of sporulation genes in response to nutritional stress. Spo0A may act in concert with spo0H (a sigma factor) to control the expression of some genes that are critical to the sporulation process.</text>
</comment>
<keyword evidence="7" id="KW-0997">Cell inner membrane</keyword>
<reference evidence="26" key="1">
    <citation type="submission" date="2016-10" db="EMBL/GenBank/DDBJ databases">
        <authorList>
            <person name="Varghese N."/>
            <person name="Submissions S."/>
        </authorList>
    </citation>
    <scope>NUCLEOTIDE SEQUENCE [LARGE SCALE GENOMIC DNA]</scope>
    <source>
        <strain evidence="26">P18</strain>
    </source>
</reference>
<evidence type="ECO:0000256" key="13">
    <source>
        <dbReference type="ARBA" id="ARBA00022989"/>
    </source>
</evidence>
<dbReference type="SMART" id="SM00448">
    <property type="entry name" value="REC"/>
    <property type="match status" value="1"/>
</dbReference>
<keyword evidence="8 19" id="KW-0597">Phosphoprotein</keyword>
<dbReference type="SUPFAM" id="SSF55874">
    <property type="entry name" value="ATPase domain of HSP90 chaperone/DNA topoisomerase II/histidine kinase"/>
    <property type="match status" value="1"/>
</dbReference>
<dbReference type="InterPro" id="IPR005467">
    <property type="entry name" value="His_kinase_dom"/>
</dbReference>
<evidence type="ECO:0000313" key="26">
    <source>
        <dbReference type="Proteomes" id="UP000182624"/>
    </source>
</evidence>
<dbReference type="Pfam" id="PF02518">
    <property type="entry name" value="HATPase_c"/>
    <property type="match status" value="1"/>
</dbReference>
<name>A0A1I5T6P8_9FIRM</name>
<dbReference type="SMART" id="SM00388">
    <property type="entry name" value="HisKA"/>
    <property type="match status" value="1"/>
</dbReference>
<keyword evidence="12" id="KW-0547">Nucleotide-binding</keyword>
<dbReference type="InterPro" id="IPR036890">
    <property type="entry name" value="HATPase_C_sf"/>
</dbReference>
<dbReference type="Gene3D" id="3.30.565.10">
    <property type="entry name" value="Histidine kinase-like ATPase, C-terminal domain"/>
    <property type="match status" value="1"/>
</dbReference>
<dbReference type="Pfam" id="PF00512">
    <property type="entry name" value="HisKA"/>
    <property type="match status" value="1"/>
</dbReference>
<dbReference type="InterPro" id="IPR008207">
    <property type="entry name" value="Sig_transdc_His_kin_Hpt_dom"/>
</dbReference>
<keyword evidence="14" id="KW-0902">Two-component regulatory system</keyword>
<evidence type="ECO:0000313" key="25">
    <source>
        <dbReference type="EMBL" id="SFP78501.1"/>
    </source>
</evidence>
<accession>A0A1I5T6P8</accession>
<dbReference type="RefSeq" id="WP_074886168.1">
    <property type="nucleotide sequence ID" value="NZ_FOXO01000008.1"/>
</dbReference>
<feature type="transmembrane region" description="Helical" evidence="21">
    <location>
        <begin position="106"/>
        <end position="127"/>
    </location>
</feature>
<evidence type="ECO:0000259" key="24">
    <source>
        <dbReference type="PROSITE" id="PS50894"/>
    </source>
</evidence>
<evidence type="ECO:0000259" key="23">
    <source>
        <dbReference type="PROSITE" id="PS50110"/>
    </source>
</evidence>
<dbReference type="PROSITE" id="PS50109">
    <property type="entry name" value="HIS_KIN"/>
    <property type="match status" value="1"/>
</dbReference>
<dbReference type="FunFam" id="3.30.565.10:FF:000010">
    <property type="entry name" value="Sensor histidine kinase RcsC"/>
    <property type="match status" value="1"/>
</dbReference>
<feature type="modified residue" description="4-aspartylphosphate" evidence="19">
    <location>
        <position position="768"/>
    </location>
</feature>
<evidence type="ECO:0000256" key="11">
    <source>
        <dbReference type="ARBA" id="ARBA00022777"/>
    </source>
</evidence>
<sequence length="1048" mass="117758">MRKRTFKDYSSKEIYIYKVTLILAGILLNLAGKWISGFFGLPLFIDTVGTVFASAECGLFAGLFVALMTNVAGNYFDGVSLYFAIVNMVVALCSARFFYKNYLKRKFGLISFISVISIISGTLSAFIEWSIIGVPENELVAGFTALILDKADLPYMLSYIIGDVAVSFIDKTLTVVIALLLVWLIPGGIREGIWNREINYSEVAKEQFYNGEYNNMNRRKIRIRLLSIIALEATFLSAVISYVSISLYNENAIRDRIEQVSGVTRLIAGAFDGDMMSVFLQEGFSSQKYLELEGLLVATCVNSPGVDRAYVYQIKENGYYIIFDSDPGFKVGGSIGEYHPHIEGFLPYVPQLVAGEKINPVEINDDSGWYITGLQPVYNSAGECVAYVGADMSMKDILSYRHDFTIRVLLVAVSFLFLSISLGVWLAAKYHTILDRQYDMLREAKEEADSANRAKTRFLANMSHEIRTPINTIMGMDEMILRQDTEGVSRDYVENIQGYAASIKKASEILLGLINDILDLSKIESGKMNLLEQNYDTAEALRSIVSMIRVKSNEKGLDFKVEIDKDIPKMLYGDVGKLKQVVLNLLTNAIKYTNEGGFTLKLAMLRSDGDRCDLYFGVKDTGIGIKSGDIEKIFAPFERVDEVKNEAIQGTGLGLNISRQFVKLMGGELKCESEYGEGSTFFFTISQKVINNDPIGEFVEKHDEKHVGKYIPKFVAPDAKIMVVDDNEMNLQVVLGLLKRSKINIVTAMSGRECLDKLDDSYNLILLDHMMPGMDGIETLQEIHQITVEIPVIALTANAAHDGRDYYRSKGFIDYLAKPVDGDLLEETIRKYLPDKLIHEVDPNEVEREKPHLSESLKKLVGIEGINLDDGINFCGSTDSLEKFLDTFYGTIDDKSKEIEDAFTSEDYSFYTIKVHALKSTARIIGAKELSELALSLEEAGKSGNIELIKEKTNALLLLYRSYKVKLHDYFAKRHQNEGEKETITEDMLKDAYGALKELVPAMDYDAVEMVLNELDKYDLPSEEKEKINKLQDLLKKADWDEMENLLK</sequence>
<evidence type="ECO:0000256" key="2">
    <source>
        <dbReference type="ARBA" id="ARBA00004429"/>
    </source>
</evidence>
<dbReference type="GO" id="GO:0000155">
    <property type="term" value="F:phosphorelay sensor kinase activity"/>
    <property type="evidence" value="ECO:0007669"/>
    <property type="project" value="InterPro"/>
</dbReference>
<evidence type="ECO:0000256" key="17">
    <source>
        <dbReference type="ARBA" id="ARBA00074306"/>
    </source>
</evidence>
<dbReference type="InterPro" id="IPR036641">
    <property type="entry name" value="HPT_dom_sf"/>
</dbReference>
<dbReference type="GO" id="GO:0005886">
    <property type="term" value="C:plasma membrane"/>
    <property type="evidence" value="ECO:0007669"/>
    <property type="project" value="UniProtKB-SubCell"/>
</dbReference>
<comment type="catalytic activity">
    <reaction evidence="1">
        <text>ATP + protein L-histidine = ADP + protein N-phospho-L-histidine.</text>
        <dbReference type="EC" id="2.7.13.3"/>
    </reaction>
</comment>
<dbReference type="InterPro" id="IPR003594">
    <property type="entry name" value="HATPase_dom"/>
</dbReference>
<evidence type="ECO:0000259" key="22">
    <source>
        <dbReference type="PROSITE" id="PS50109"/>
    </source>
</evidence>
<dbReference type="InterPro" id="IPR011006">
    <property type="entry name" value="CheY-like_superfamily"/>
</dbReference>
<keyword evidence="9" id="KW-0808">Transferase</keyword>
<dbReference type="SUPFAM" id="SSF52172">
    <property type="entry name" value="CheY-like"/>
    <property type="match status" value="1"/>
</dbReference>
<feature type="domain" description="Histidine kinase" evidence="22">
    <location>
        <begin position="461"/>
        <end position="689"/>
    </location>
</feature>
<evidence type="ECO:0000256" key="15">
    <source>
        <dbReference type="ARBA" id="ARBA00023136"/>
    </source>
</evidence>
<feature type="domain" description="HPt" evidence="24">
    <location>
        <begin position="877"/>
        <end position="974"/>
    </location>
</feature>
<keyword evidence="10 21" id="KW-0812">Transmembrane</keyword>
<dbReference type="Pfam" id="PF00072">
    <property type="entry name" value="Response_reg"/>
    <property type="match status" value="1"/>
</dbReference>
<dbReference type="CDD" id="cd17546">
    <property type="entry name" value="REC_hyHK_CKI1_RcsC-like"/>
    <property type="match status" value="1"/>
</dbReference>
<dbReference type="InterPro" id="IPR036097">
    <property type="entry name" value="HisK_dim/P_sf"/>
</dbReference>
<evidence type="ECO:0000256" key="5">
    <source>
        <dbReference type="ARBA" id="ARBA00018672"/>
    </source>
</evidence>
<dbReference type="AlphaFoldDB" id="A0A1I5T6P8"/>
<dbReference type="Gene3D" id="1.20.120.160">
    <property type="entry name" value="HPT domain"/>
    <property type="match status" value="1"/>
</dbReference>
<organism evidence="25 26">
    <name type="scientific">Butyrivibrio proteoclasticus</name>
    <dbReference type="NCBI Taxonomy" id="43305"/>
    <lineage>
        <taxon>Bacteria</taxon>
        <taxon>Bacillati</taxon>
        <taxon>Bacillota</taxon>
        <taxon>Clostridia</taxon>
        <taxon>Lachnospirales</taxon>
        <taxon>Lachnospiraceae</taxon>
        <taxon>Butyrivibrio</taxon>
    </lineage>
</organism>
<keyword evidence="12" id="KW-0067">ATP-binding</keyword>
<feature type="coiled-coil region" evidence="20">
    <location>
        <begin position="434"/>
        <end position="461"/>
    </location>
</feature>
<evidence type="ECO:0000256" key="20">
    <source>
        <dbReference type="SAM" id="Coils"/>
    </source>
</evidence>
<dbReference type="PROSITE" id="PS50110">
    <property type="entry name" value="RESPONSE_REGULATORY"/>
    <property type="match status" value="1"/>
</dbReference>
<evidence type="ECO:0000256" key="10">
    <source>
        <dbReference type="ARBA" id="ARBA00022692"/>
    </source>
</evidence>
<keyword evidence="6" id="KW-1003">Cell membrane</keyword>
<dbReference type="InterPro" id="IPR001789">
    <property type="entry name" value="Sig_transdc_resp-reg_receiver"/>
</dbReference>
<gene>
    <name evidence="25" type="ORF">SAMN04487928_10831</name>
</gene>
<evidence type="ECO:0000256" key="12">
    <source>
        <dbReference type="ARBA" id="ARBA00022840"/>
    </source>
</evidence>
<dbReference type="OrthoDB" id="176203at2"/>
<dbReference type="CDD" id="cd00082">
    <property type="entry name" value="HisKA"/>
    <property type="match status" value="1"/>
</dbReference>
<keyword evidence="15 21" id="KW-0472">Membrane</keyword>